<evidence type="ECO:0008006" key="3">
    <source>
        <dbReference type="Google" id="ProtNLM"/>
    </source>
</evidence>
<dbReference type="EMBL" id="MZGS01000028">
    <property type="protein sequence ID" value="PWB85291.1"/>
    <property type="molecule type" value="Genomic_DNA"/>
</dbReference>
<organism evidence="1 2">
    <name type="scientific">Methanobrevibacter thaueri</name>
    <dbReference type="NCBI Taxonomy" id="190975"/>
    <lineage>
        <taxon>Archaea</taxon>
        <taxon>Methanobacteriati</taxon>
        <taxon>Methanobacteriota</taxon>
        <taxon>Methanomada group</taxon>
        <taxon>Methanobacteria</taxon>
        <taxon>Methanobacteriales</taxon>
        <taxon>Methanobacteriaceae</taxon>
        <taxon>Methanobrevibacter</taxon>
    </lineage>
</organism>
<protein>
    <recommendedName>
        <fullName evidence="3">DUF4367 domain-containing protein</fullName>
    </recommendedName>
</protein>
<dbReference type="OrthoDB" id="76331at2157"/>
<accession>A0A315XKH0</accession>
<reference evidence="1 2" key="1">
    <citation type="submission" date="2017-03" db="EMBL/GenBank/DDBJ databases">
        <title>Genome sequence of Methanobrevibacter thaueri.</title>
        <authorList>
            <person name="Poehlein A."/>
            <person name="Seedorf H."/>
            <person name="Daniel R."/>
        </authorList>
    </citation>
    <scope>NUCLEOTIDE SEQUENCE [LARGE SCALE GENOMIC DNA]</scope>
    <source>
        <strain evidence="1 2">DSM 11995</strain>
    </source>
</reference>
<dbReference type="AlphaFoldDB" id="A0A315XKH0"/>
<comment type="caution">
    <text evidence="1">The sequence shown here is derived from an EMBL/GenBank/DDBJ whole genome shotgun (WGS) entry which is preliminary data.</text>
</comment>
<sequence length="153" mass="16319">MNKRIIAILSLLIVVAGASAVSAFGFDDLMGGDSNETVTINGFDFNVPAGFEEDANYSKENESASVGVIDYTYDQKLFEKGPVAVSILVADYGENKVTDDVVAAIGGNQTTIAGIDGYLDYNNGIYSFNYAKNDKLVTITSSDEDVISDFIIA</sequence>
<dbReference type="RefSeq" id="WP_116592779.1">
    <property type="nucleotide sequence ID" value="NZ_JBGUNC010000037.1"/>
</dbReference>
<keyword evidence="2" id="KW-1185">Reference proteome</keyword>
<name>A0A315XKH0_9EURY</name>
<evidence type="ECO:0000313" key="2">
    <source>
        <dbReference type="Proteomes" id="UP000251717"/>
    </source>
</evidence>
<proteinExistence type="predicted"/>
<gene>
    <name evidence="1" type="ORF">MBBTH_18900</name>
</gene>
<evidence type="ECO:0000313" key="1">
    <source>
        <dbReference type="EMBL" id="PWB85291.1"/>
    </source>
</evidence>
<dbReference type="Proteomes" id="UP000251717">
    <property type="component" value="Unassembled WGS sequence"/>
</dbReference>